<dbReference type="InterPro" id="IPR025110">
    <property type="entry name" value="AMP-bd_C"/>
</dbReference>
<dbReference type="EMBL" id="JBBKZT010000019">
    <property type="protein sequence ID" value="MEJ8851133.1"/>
    <property type="molecule type" value="Genomic_DNA"/>
</dbReference>
<evidence type="ECO:0000313" key="3">
    <source>
        <dbReference type="EMBL" id="MEJ8851133.1"/>
    </source>
</evidence>
<dbReference type="PANTHER" id="PTHR43767:SF1">
    <property type="entry name" value="NONRIBOSOMAL PEPTIDE SYNTHASE PES1 (EUROFUNG)-RELATED"/>
    <property type="match status" value="1"/>
</dbReference>
<dbReference type="Pfam" id="PF00501">
    <property type="entry name" value="AMP-binding"/>
    <property type="match status" value="1"/>
</dbReference>
<dbReference type="InterPro" id="IPR042099">
    <property type="entry name" value="ANL_N_sf"/>
</dbReference>
<dbReference type="InterPro" id="IPR045851">
    <property type="entry name" value="AMP-bd_C_sf"/>
</dbReference>
<dbReference type="Pfam" id="PF13193">
    <property type="entry name" value="AMP-binding_C"/>
    <property type="match status" value="1"/>
</dbReference>
<dbReference type="Gene3D" id="3.30.300.30">
    <property type="match status" value="1"/>
</dbReference>
<comment type="caution">
    <text evidence="3">The sequence shown here is derived from an EMBL/GenBank/DDBJ whole genome shotgun (WGS) entry which is preliminary data.</text>
</comment>
<evidence type="ECO:0000259" key="1">
    <source>
        <dbReference type="Pfam" id="PF00501"/>
    </source>
</evidence>
<feature type="domain" description="AMP-dependent synthetase/ligase" evidence="1">
    <location>
        <begin position="27"/>
        <end position="384"/>
    </location>
</feature>
<dbReference type="Gene3D" id="3.40.50.12780">
    <property type="entry name" value="N-terminal domain of ligase-like"/>
    <property type="match status" value="1"/>
</dbReference>
<dbReference type="InterPro" id="IPR020845">
    <property type="entry name" value="AMP-binding_CS"/>
</dbReference>
<dbReference type="InterPro" id="IPR000873">
    <property type="entry name" value="AMP-dep_synth/lig_dom"/>
</dbReference>
<feature type="domain" description="AMP-binding enzyme C-terminal" evidence="2">
    <location>
        <begin position="434"/>
        <end position="509"/>
    </location>
</feature>
<dbReference type="SUPFAM" id="SSF56801">
    <property type="entry name" value="Acetyl-CoA synthetase-like"/>
    <property type="match status" value="1"/>
</dbReference>
<evidence type="ECO:0000313" key="4">
    <source>
        <dbReference type="Proteomes" id="UP001385892"/>
    </source>
</evidence>
<gene>
    <name evidence="3" type="ORF">WKW82_31165</name>
</gene>
<dbReference type="RefSeq" id="WP_340346655.1">
    <property type="nucleotide sequence ID" value="NZ_JBBKZT010000019.1"/>
</dbReference>
<dbReference type="PANTHER" id="PTHR43767">
    <property type="entry name" value="LONG-CHAIN-FATTY-ACID--COA LIGASE"/>
    <property type="match status" value="1"/>
</dbReference>
<dbReference type="PROSITE" id="PS00455">
    <property type="entry name" value="AMP_BINDING"/>
    <property type="match status" value="1"/>
</dbReference>
<dbReference type="InterPro" id="IPR050237">
    <property type="entry name" value="ATP-dep_AMP-bd_enzyme"/>
</dbReference>
<evidence type="ECO:0000259" key="2">
    <source>
        <dbReference type="Pfam" id="PF13193"/>
    </source>
</evidence>
<accession>A0ABU8WU99</accession>
<proteinExistence type="predicted"/>
<keyword evidence="4" id="KW-1185">Reference proteome</keyword>
<protein>
    <submittedName>
        <fullName evidence="3">AMP-binding protein</fullName>
    </submittedName>
</protein>
<name>A0ABU8WU99_9BURK</name>
<organism evidence="3 4">
    <name type="scientific">Variovorax rhizosphaerae</name>
    <dbReference type="NCBI Taxonomy" id="1836200"/>
    <lineage>
        <taxon>Bacteria</taxon>
        <taxon>Pseudomonadati</taxon>
        <taxon>Pseudomonadota</taxon>
        <taxon>Betaproteobacteria</taxon>
        <taxon>Burkholderiales</taxon>
        <taxon>Comamonadaceae</taxon>
        <taxon>Variovorax</taxon>
    </lineage>
</organism>
<dbReference type="Proteomes" id="UP001385892">
    <property type="component" value="Unassembled WGS sequence"/>
</dbReference>
<reference evidence="3 4" key="1">
    <citation type="submission" date="2024-03" db="EMBL/GenBank/DDBJ databases">
        <title>Novel species of the genus Variovorax.</title>
        <authorList>
            <person name="Liu Q."/>
            <person name="Xin Y.-H."/>
        </authorList>
    </citation>
    <scope>NUCLEOTIDE SEQUENCE [LARGE SCALE GENOMIC DNA]</scope>
    <source>
        <strain evidence="3 4">KACC 18900</strain>
    </source>
</reference>
<sequence>MSPSTDLQLALPPLEARTLGAVLDGHLRTAPDKPAVRDVERGMSYAVLYEESLAFAAGFARLGVGPQQFALLMLDNHLDFVIAWWALSLTARVEVPVNTAYKGSILVHVINNCGARVIVVEAHYLPLLLDVADRLQHLEHVVVRGAMGSMPAVGRLRFMPWDDLRGPREAPAQLNPWDLIGIMYTSGTTGPSKGVRVTHSHAYGYSAPQVLGLADASDVSLCTLPLFHIGGQWAAIYNNLIAGGSNVVLPRFSATTFWDDVRRHGCTYTMLLGAMANFLYRQPPRADDASHPLRRVMMVPVMAEVDAFRTRFGIEAVCTAYGLTEGSTVLRAPVGRAEPGKVGWPRPDFEVRLVDAHDQPVPDGELGELVIRTHEPWMVMDGYHDMPEATVGAWRNQWLHTGDAFRREPDGQFVFLDRIKDAMRRRGENVSSFEVEKEINEHPAVLECAVIAVASDASEDDIKACVVLREGNTLMPGVLLAFLDDRLPYFMVPRYVEYLAELPKTPTAKVRKQALREAGVTAATYDRTADPAAPTRKK</sequence>